<reference evidence="2" key="2">
    <citation type="journal article" date="2015" name="Data Brief">
        <title>Shoot transcriptome of the giant reed, Arundo donax.</title>
        <authorList>
            <person name="Barrero R.A."/>
            <person name="Guerrero F.D."/>
            <person name="Moolhuijzen P."/>
            <person name="Goolsby J.A."/>
            <person name="Tidwell J."/>
            <person name="Bellgard S.E."/>
            <person name="Bellgard M.I."/>
        </authorList>
    </citation>
    <scope>NUCLEOTIDE SEQUENCE</scope>
    <source>
        <tissue evidence="2">Shoot tissue taken approximately 20 cm above the soil surface</tissue>
    </source>
</reference>
<accession>A0A0A9CHN6</accession>
<protein>
    <submittedName>
        <fullName evidence="2">Uncharacterized protein</fullName>
    </submittedName>
</protein>
<dbReference type="AlphaFoldDB" id="A0A0A9CHN6"/>
<name>A0A0A9CHN6_ARUDO</name>
<feature type="transmembrane region" description="Helical" evidence="1">
    <location>
        <begin position="20"/>
        <end position="40"/>
    </location>
</feature>
<keyword evidence="1" id="KW-1133">Transmembrane helix</keyword>
<dbReference type="EMBL" id="GBRH01222076">
    <property type="protein sequence ID" value="JAD75819.1"/>
    <property type="molecule type" value="Transcribed_RNA"/>
</dbReference>
<feature type="transmembrane region" description="Helical" evidence="1">
    <location>
        <begin position="60"/>
        <end position="81"/>
    </location>
</feature>
<keyword evidence="1" id="KW-0472">Membrane</keyword>
<proteinExistence type="predicted"/>
<organism evidence="2">
    <name type="scientific">Arundo donax</name>
    <name type="common">Giant reed</name>
    <name type="synonym">Donax arundinaceus</name>
    <dbReference type="NCBI Taxonomy" id="35708"/>
    <lineage>
        <taxon>Eukaryota</taxon>
        <taxon>Viridiplantae</taxon>
        <taxon>Streptophyta</taxon>
        <taxon>Embryophyta</taxon>
        <taxon>Tracheophyta</taxon>
        <taxon>Spermatophyta</taxon>
        <taxon>Magnoliopsida</taxon>
        <taxon>Liliopsida</taxon>
        <taxon>Poales</taxon>
        <taxon>Poaceae</taxon>
        <taxon>PACMAD clade</taxon>
        <taxon>Arundinoideae</taxon>
        <taxon>Arundineae</taxon>
        <taxon>Arundo</taxon>
    </lineage>
</organism>
<evidence type="ECO:0000313" key="2">
    <source>
        <dbReference type="EMBL" id="JAD75819.1"/>
    </source>
</evidence>
<keyword evidence="1" id="KW-0812">Transmembrane</keyword>
<sequence length="93" mass="11634">MMRSIRFQRIPVGKSFNFWVWYCIWHVLFFFCKNMFKVFLVEPLSAVRRRWDPLLTRVASVIVIELYYAEFNCLIFFILWFRKEYLRSQLYIS</sequence>
<reference evidence="2" key="1">
    <citation type="submission" date="2014-09" db="EMBL/GenBank/DDBJ databases">
        <authorList>
            <person name="Magalhaes I.L.F."/>
            <person name="Oliveira U."/>
            <person name="Santos F.R."/>
            <person name="Vidigal T.H.D.A."/>
            <person name="Brescovit A.D."/>
            <person name="Santos A.J."/>
        </authorList>
    </citation>
    <scope>NUCLEOTIDE SEQUENCE</scope>
    <source>
        <tissue evidence="2">Shoot tissue taken approximately 20 cm above the soil surface</tissue>
    </source>
</reference>
<evidence type="ECO:0000256" key="1">
    <source>
        <dbReference type="SAM" id="Phobius"/>
    </source>
</evidence>